<dbReference type="InterPro" id="IPR020115">
    <property type="entry name" value="Fin"/>
</dbReference>
<dbReference type="Proteomes" id="UP001152173">
    <property type="component" value="Unassembled WGS sequence"/>
</dbReference>
<comment type="caution">
    <text evidence="1">The sequence shown here is derived from an EMBL/GenBank/DDBJ whole genome shotgun (WGS) entry which is preliminary data.</text>
</comment>
<protein>
    <submittedName>
        <fullName evidence="1">Anti-sigma-F factor Fin family protein</fullName>
    </submittedName>
</protein>
<dbReference type="Pfam" id="PF10955">
    <property type="entry name" value="Fin"/>
    <property type="match status" value="1"/>
</dbReference>
<sequence length="75" mass="8772">MAIRVKCRHCKTEMGHLSGQSALQHGRVKQIREEFAEEFFTQDEEGTLTVSSICEHCEKSLRDNPNYYAIQKWIQ</sequence>
<accession>A0A9X3RFG8</accession>
<keyword evidence="2" id="KW-1185">Reference proteome</keyword>
<proteinExistence type="predicted"/>
<evidence type="ECO:0000313" key="1">
    <source>
        <dbReference type="EMBL" id="MCZ8538503.1"/>
    </source>
</evidence>
<dbReference type="EMBL" id="JAMKBJ010000018">
    <property type="protein sequence ID" value="MCZ8538503.1"/>
    <property type="molecule type" value="Genomic_DNA"/>
</dbReference>
<dbReference type="RefSeq" id="WP_269927569.1">
    <property type="nucleotide sequence ID" value="NZ_JAMKBJ010000018.1"/>
</dbReference>
<dbReference type="GO" id="GO:0010468">
    <property type="term" value="P:regulation of gene expression"/>
    <property type="evidence" value="ECO:0007669"/>
    <property type="project" value="InterPro"/>
</dbReference>
<organism evidence="1 2">
    <name type="scientific">Paenisporosarcina quisquiliarum</name>
    <dbReference type="NCBI Taxonomy" id="365346"/>
    <lineage>
        <taxon>Bacteria</taxon>
        <taxon>Bacillati</taxon>
        <taxon>Bacillota</taxon>
        <taxon>Bacilli</taxon>
        <taxon>Bacillales</taxon>
        <taxon>Caryophanaceae</taxon>
        <taxon>Paenisporosarcina</taxon>
    </lineage>
</organism>
<evidence type="ECO:0000313" key="2">
    <source>
        <dbReference type="Proteomes" id="UP001152173"/>
    </source>
</evidence>
<name>A0A9X3RFG8_9BACL</name>
<dbReference type="AlphaFoldDB" id="A0A9X3RFG8"/>
<gene>
    <name evidence="1" type="ORF">M9R32_15005</name>
</gene>
<reference evidence="1" key="1">
    <citation type="submission" date="2022-05" db="EMBL/GenBank/DDBJ databases">
        <authorList>
            <person name="Colautti A."/>
            <person name="Iacumin L."/>
        </authorList>
    </citation>
    <scope>NUCLEOTIDE SEQUENCE</scope>
    <source>
        <strain evidence="1">SK 55</strain>
    </source>
</reference>